<gene>
    <name evidence="1" type="ORF">CWB74_12935</name>
</gene>
<evidence type="ECO:0000313" key="2">
    <source>
        <dbReference type="Proteomes" id="UP000305423"/>
    </source>
</evidence>
<evidence type="ECO:0000313" key="1">
    <source>
        <dbReference type="EMBL" id="TMN76096.1"/>
    </source>
</evidence>
<comment type="caution">
    <text evidence="1">The sequence shown here is derived from an EMBL/GenBank/DDBJ whole genome shotgun (WGS) entry which is preliminary data.</text>
</comment>
<organism evidence="1 2">
    <name type="scientific">Pseudoalteromonas piscicida</name>
    <dbReference type="NCBI Taxonomy" id="43662"/>
    <lineage>
        <taxon>Bacteria</taxon>
        <taxon>Pseudomonadati</taxon>
        <taxon>Pseudomonadota</taxon>
        <taxon>Gammaproteobacteria</taxon>
        <taxon>Alteromonadales</taxon>
        <taxon>Pseudoalteromonadaceae</taxon>
        <taxon>Pseudoalteromonas</taxon>
    </lineage>
</organism>
<dbReference type="EMBL" id="PNEL01000032">
    <property type="protein sequence ID" value="TMN76096.1"/>
    <property type="molecule type" value="Genomic_DNA"/>
</dbReference>
<accession>A0AAQ2IRZ2</accession>
<proteinExistence type="predicted"/>
<reference evidence="2" key="2">
    <citation type="submission" date="2019-06" db="EMBL/GenBank/DDBJ databases">
        <title>Co-occurence of chitin degradation, pigmentation and bioactivity in marine Pseudoalteromonas.</title>
        <authorList>
            <person name="Sonnenschein E.C."/>
            <person name="Bech P.K."/>
        </authorList>
    </citation>
    <scope>NUCLEOTIDE SEQUENCE [LARGE SCALE GENOMIC DNA]</scope>
    <source>
        <strain evidence="2">S1607</strain>
    </source>
</reference>
<dbReference type="AlphaFoldDB" id="A0AAQ2IRZ2"/>
<protein>
    <recommendedName>
        <fullName evidence="3">DUF1737 domain-containing protein</fullName>
    </recommendedName>
</protein>
<reference evidence="1 2" key="1">
    <citation type="submission" date="2017-12" db="EMBL/GenBank/DDBJ databases">
        <authorList>
            <person name="Paulsen S."/>
            <person name="Gram L.K."/>
        </authorList>
    </citation>
    <scope>NUCLEOTIDE SEQUENCE [LARGE SCALE GENOMIC DNA]</scope>
    <source>
        <strain evidence="1 2">S1607</strain>
    </source>
</reference>
<name>A0AAQ2IRZ2_PSEO7</name>
<dbReference type="Proteomes" id="UP000305423">
    <property type="component" value="Unassembled WGS sequence"/>
</dbReference>
<sequence length="47" mass="5328">MEYTLVKTATYKGLIKEVNELIKQGWIPQGGVMEDQNGRCLQAMIKT</sequence>
<dbReference type="RefSeq" id="WP_138527164.1">
    <property type="nucleotide sequence ID" value="NZ_JASGWW010000001.1"/>
</dbReference>
<evidence type="ECO:0008006" key="3">
    <source>
        <dbReference type="Google" id="ProtNLM"/>
    </source>
</evidence>